<name>A0A8H7BG23_9FUNG</name>
<protein>
    <submittedName>
        <fullName evidence="2">Uncharacterized protein</fullName>
    </submittedName>
</protein>
<dbReference type="EMBL" id="JABAYA010000245">
    <property type="protein sequence ID" value="KAF7721651.1"/>
    <property type="molecule type" value="Genomic_DNA"/>
</dbReference>
<dbReference type="OrthoDB" id="10511946at2759"/>
<gene>
    <name evidence="2" type="ORF">EC973_004327</name>
</gene>
<evidence type="ECO:0000256" key="1">
    <source>
        <dbReference type="SAM" id="MobiDB-lite"/>
    </source>
</evidence>
<feature type="compositionally biased region" description="Basic and acidic residues" evidence="1">
    <location>
        <begin position="79"/>
        <end position="104"/>
    </location>
</feature>
<proteinExistence type="predicted"/>
<evidence type="ECO:0000313" key="2">
    <source>
        <dbReference type="EMBL" id="KAF7721651.1"/>
    </source>
</evidence>
<feature type="compositionally biased region" description="Polar residues" evidence="1">
    <location>
        <begin position="40"/>
        <end position="51"/>
    </location>
</feature>
<organism evidence="2 3">
    <name type="scientific">Apophysomyces ossiformis</name>
    <dbReference type="NCBI Taxonomy" id="679940"/>
    <lineage>
        <taxon>Eukaryota</taxon>
        <taxon>Fungi</taxon>
        <taxon>Fungi incertae sedis</taxon>
        <taxon>Mucoromycota</taxon>
        <taxon>Mucoromycotina</taxon>
        <taxon>Mucoromycetes</taxon>
        <taxon>Mucorales</taxon>
        <taxon>Mucorineae</taxon>
        <taxon>Mucoraceae</taxon>
        <taxon>Apophysomyces</taxon>
    </lineage>
</organism>
<keyword evidence="3" id="KW-1185">Reference proteome</keyword>
<feature type="compositionally biased region" description="Basic and acidic residues" evidence="1">
    <location>
        <begin position="127"/>
        <end position="136"/>
    </location>
</feature>
<feature type="compositionally biased region" description="Basic and acidic residues" evidence="1">
    <location>
        <begin position="13"/>
        <end position="31"/>
    </location>
</feature>
<evidence type="ECO:0000313" key="3">
    <source>
        <dbReference type="Proteomes" id="UP000605846"/>
    </source>
</evidence>
<sequence length="161" mass="18595">MSTLHKFGFNVRKRGEIHPESTSDLKEKNPLSKESPLLKRTQSATIKQTLPSVDKKTSSLKTTNNQAGCITRYLTKKREKTEDVKRKQVVADEPLKKSKIEKEQTSNTEELDEEEDKEEEEEEEEDLSRPLRKEMTVEEASIYIQQIKDEILQGSSRRDSA</sequence>
<comment type="caution">
    <text evidence="2">The sequence shown here is derived from an EMBL/GenBank/DDBJ whole genome shotgun (WGS) entry which is preliminary data.</text>
</comment>
<feature type="compositionally biased region" description="Acidic residues" evidence="1">
    <location>
        <begin position="109"/>
        <end position="126"/>
    </location>
</feature>
<reference evidence="2" key="1">
    <citation type="submission" date="2020-01" db="EMBL/GenBank/DDBJ databases">
        <title>Genome Sequencing of Three Apophysomyces-Like Fungal Strains Confirms a Novel Fungal Genus in the Mucoromycota with divergent Burkholderia-like Endosymbiotic Bacteria.</title>
        <authorList>
            <person name="Stajich J.E."/>
            <person name="Macias A.M."/>
            <person name="Carter-House D."/>
            <person name="Lovett B."/>
            <person name="Kasson L.R."/>
            <person name="Berry K."/>
            <person name="Grigoriev I."/>
            <person name="Chang Y."/>
            <person name="Spatafora J."/>
            <person name="Kasson M.T."/>
        </authorList>
    </citation>
    <scope>NUCLEOTIDE SEQUENCE</scope>
    <source>
        <strain evidence="2">NRRL A-21654</strain>
    </source>
</reference>
<accession>A0A8H7BG23</accession>
<feature type="region of interest" description="Disordered" evidence="1">
    <location>
        <begin position="1"/>
        <end position="137"/>
    </location>
</feature>
<dbReference type="AlphaFoldDB" id="A0A8H7BG23"/>
<feature type="compositionally biased region" description="Polar residues" evidence="1">
    <location>
        <begin position="59"/>
        <end position="68"/>
    </location>
</feature>
<dbReference type="Proteomes" id="UP000605846">
    <property type="component" value="Unassembled WGS sequence"/>
</dbReference>